<dbReference type="Proteomes" id="UP001732700">
    <property type="component" value="Chromosome 1A"/>
</dbReference>
<reference evidence="1" key="2">
    <citation type="submission" date="2025-09" db="UniProtKB">
        <authorList>
            <consortium name="EnsemblPlants"/>
        </authorList>
    </citation>
    <scope>IDENTIFICATION</scope>
</reference>
<name>A0ACD5TBS5_AVESA</name>
<sequence length="383" mass="43619">MTASLCRRRRTSPMDVDDLLSEILLRLPPQPSSLPRASLVCSRWRRLISDRGFLRRFRLHHRRSPPLLGCFVQTPDVLYFKPTMETPDRVPCDRFSTQFDDVFLSLGCRHGLVLIYYWKQRQVMVCDPVNGAQHHIALPPGFDMLDVPIHIQGAVLRAATDVQHFQVVLVGLDNRRVISCVYSSETRDWGDFISTPPLPPRDSSIFYKSKPSMLVGDSLYWLITGDFVRIIKFDLERQSLAVIAVPMDMHVRENFQCSIMRADDGGLGFLFLSDFSAQLWNRKTDSDGAASWLLGRTIELDKLISLNLHEEKAPLKIIAFAEENNVVFLLTALGVFMIQLEPLQSKKILETNDFFMYHPFESVYTADTSIGGGRDGAEILHCT</sequence>
<dbReference type="EnsemblPlants" id="AVESA.00010b.r2.1AG0026400.1">
    <property type="protein sequence ID" value="AVESA.00010b.r2.1AG0026400.1.CDS"/>
    <property type="gene ID" value="AVESA.00010b.r2.1AG0026400"/>
</dbReference>
<organism evidence="1 2">
    <name type="scientific">Avena sativa</name>
    <name type="common">Oat</name>
    <dbReference type="NCBI Taxonomy" id="4498"/>
    <lineage>
        <taxon>Eukaryota</taxon>
        <taxon>Viridiplantae</taxon>
        <taxon>Streptophyta</taxon>
        <taxon>Embryophyta</taxon>
        <taxon>Tracheophyta</taxon>
        <taxon>Spermatophyta</taxon>
        <taxon>Magnoliopsida</taxon>
        <taxon>Liliopsida</taxon>
        <taxon>Poales</taxon>
        <taxon>Poaceae</taxon>
        <taxon>BOP clade</taxon>
        <taxon>Pooideae</taxon>
        <taxon>Poodae</taxon>
        <taxon>Poeae</taxon>
        <taxon>Poeae Chloroplast Group 1 (Aveneae type)</taxon>
        <taxon>Aveninae</taxon>
        <taxon>Avena</taxon>
    </lineage>
</organism>
<protein>
    <submittedName>
        <fullName evidence="1">Uncharacterized protein</fullName>
    </submittedName>
</protein>
<keyword evidence="2" id="KW-1185">Reference proteome</keyword>
<reference evidence="1" key="1">
    <citation type="submission" date="2021-05" db="EMBL/GenBank/DDBJ databases">
        <authorList>
            <person name="Scholz U."/>
            <person name="Mascher M."/>
            <person name="Fiebig A."/>
        </authorList>
    </citation>
    <scope>NUCLEOTIDE SEQUENCE [LARGE SCALE GENOMIC DNA]</scope>
</reference>
<proteinExistence type="predicted"/>
<evidence type="ECO:0000313" key="1">
    <source>
        <dbReference type="EnsemblPlants" id="AVESA.00010b.r2.1AG0026400.1.CDS"/>
    </source>
</evidence>
<accession>A0ACD5TBS5</accession>
<evidence type="ECO:0000313" key="2">
    <source>
        <dbReference type="Proteomes" id="UP001732700"/>
    </source>
</evidence>